<dbReference type="InterPro" id="IPR011039">
    <property type="entry name" value="TFIIF_interaction"/>
</dbReference>
<feature type="compositionally biased region" description="Acidic residues" evidence="10">
    <location>
        <begin position="316"/>
        <end position="330"/>
    </location>
</feature>
<dbReference type="EMBL" id="JANBOJ010000224">
    <property type="protein sequence ID" value="KAJ1720795.1"/>
    <property type="molecule type" value="Genomic_DNA"/>
</dbReference>
<dbReference type="GO" id="GO:0005674">
    <property type="term" value="C:transcription factor TFIIF complex"/>
    <property type="evidence" value="ECO:0007669"/>
    <property type="project" value="InterPro"/>
</dbReference>
<feature type="domain" description="TFIIF beta subunit N-terminal" evidence="12">
    <location>
        <begin position="51"/>
        <end position="161"/>
    </location>
</feature>
<keyword evidence="4" id="KW-0805">Transcription regulation</keyword>
<evidence type="ECO:0000256" key="3">
    <source>
        <dbReference type="ARBA" id="ARBA00021453"/>
    </source>
</evidence>
<evidence type="ECO:0000259" key="12">
    <source>
        <dbReference type="Pfam" id="PF17683"/>
    </source>
</evidence>
<keyword evidence="14" id="KW-1185">Reference proteome</keyword>
<comment type="similarity">
    <text evidence="2">Belongs to the TFIIF beta subunit family.</text>
</comment>
<dbReference type="PANTHER" id="PTHR10445">
    <property type="entry name" value="GENERAL TRANSCRIPTION FACTOR IIF SUBUNIT 2"/>
    <property type="match status" value="1"/>
</dbReference>
<evidence type="ECO:0000256" key="2">
    <source>
        <dbReference type="ARBA" id="ARBA00009543"/>
    </source>
</evidence>
<accession>A0A9W7XZE6</accession>
<keyword evidence="7" id="KW-0539">Nucleus</keyword>
<dbReference type="InterPro" id="IPR036388">
    <property type="entry name" value="WH-like_DNA-bd_sf"/>
</dbReference>
<dbReference type="GO" id="GO:0003677">
    <property type="term" value="F:DNA binding"/>
    <property type="evidence" value="ECO:0007669"/>
    <property type="project" value="UniProtKB-KW"/>
</dbReference>
<dbReference type="InterPro" id="IPR040504">
    <property type="entry name" value="TFIIF_beta_N"/>
</dbReference>
<dbReference type="InterPro" id="IPR040450">
    <property type="entry name" value="TFIIF_beta_HTH"/>
</dbReference>
<dbReference type="SUPFAM" id="SSF50916">
    <property type="entry name" value="Rap30/74 interaction domains"/>
    <property type="match status" value="1"/>
</dbReference>
<name>A0A9W7XZE6_9FUNG</name>
<evidence type="ECO:0000313" key="14">
    <source>
        <dbReference type="Proteomes" id="UP001149813"/>
    </source>
</evidence>
<reference evidence="13" key="1">
    <citation type="submission" date="2022-07" db="EMBL/GenBank/DDBJ databases">
        <title>Phylogenomic reconstructions and comparative analyses of Kickxellomycotina fungi.</title>
        <authorList>
            <person name="Reynolds N.K."/>
            <person name="Stajich J.E."/>
            <person name="Barry K."/>
            <person name="Grigoriev I.V."/>
            <person name="Crous P."/>
            <person name="Smith M.E."/>
        </authorList>
    </citation>
    <scope>NUCLEOTIDE SEQUENCE</scope>
    <source>
        <strain evidence="13">NBRC 32514</strain>
    </source>
</reference>
<keyword evidence="5" id="KW-0238">DNA-binding</keyword>
<evidence type="ECO:0000256" key="4">
    <source>
        <dbReference type="ARBA" id="ARBA00023015"/>
    </source>
</evidence>
<evidence type="ECO:0000259" key="11">
    <source>
        <dbReference type="Pfam" id="PF02270"/>
    </source>
</evidence>
<evidence type="ECO:0000256" key="6">
    <source>
        <dbReference type="ARBA" id="ARBA00023163"/>
    </source>
</evidence>
<sequence length="330" mass="37416">MALSDNEDSNKPEFYHGDDDDDNNETMNGKRAAEEMDDDEIGELNMDELGSKVWLVKVPGFLAERWKRQKKEGVQLGKMRIYQKPDKTASEIAIILNDSEEYKDIPKEYRMNVVNEKVSNMYIFSEARDPNEIIKPTSSTANKAVPIAMTGTVHHDCSVVPQYTDEYKRIMHKRAIASHDSGRRVQTINLEEYKDSLVGFNNGGFDTSHKKPKSEPKKARMERKELMDMLFAAFTDFQYWSFKGLVEHTNQPSAYLKEVLLEIAFLHKRGPYTSNYSLKPEFRKDNVNPPPGSVHIPEGSTGEGSSAMAGGSGGNEDPDNLEDEDDFEDV</sequence>
<organism evidence="13 14">
    <name type="scientific">Coemansia erecta</name>
    <dbReference type="NCBI Taxonomy" id="147472"/>
    <lineage>
        <taxon>Eukaryota</taxon>
        <taxon>Fungi</taxon>
        <taxon>Fungi incertae sedis</taxon>
        <taxon>Zoopagomycota</taxon>
        <taxon>Kickxellomycotina</taxon>
        <taxon>Kickxellomycetes</taxon>
        <taxon>Kickxellales</taxon>
        <taxon>Kickxellaceae</taxon>
        <taxon>Coemansia</taxon>
    </lineage>
</organism>
<dbReference type="Gene3D" id="1.10.10.10">
    <property type="entry name" value="Winged helix-like DNA-binding domain superfamily/Winged helix DNA-binding domain"/>
    <property type="match status" value="1"/>
</dbReference>
<dbReference type="OrthoDB" id="26094at2759"/>
<feature type="region of interest" description="Disordered" evidence="10">
    <location>
        <begin position="277"/>
        <end position="330"/>
    </location>
</feature>
<evidence type="ECO:0000256" key="7">
    <source>
        <dbReference type="ARBA" id="ARBA00023242"/>
    </source>
</evidence>
<protein>
    <recommendedName>
        <fullName evidence="3">Transcription initiation factor IIF subunit beta</fullName>
    </recommendedName>
    <alternativeName>
        <fullName evidence="9">TFIIF medium subunit</fullName>
    </alternativeName>
    <alternativeName>
        <fullName evidence="8">TFIIF-beta</fullName>
    </alternativeName>
</protein>
<comment type="caution">
    <text evidence="13">The sequence shown here is derived from an EMBL/GenBank/DDBJ whole genome shotgun (WGS) entry which is preliminary data.</text>
</comment>
<dbReference type="Proteomes" id="UP001149813">
    <property type="component" value="Unassembled WGS sequence"/>
</dbReference>
<evidence type="ECO:0000256" key="10">
    <source>
        <dbReference type="SAM" id="MobiDB-lite"/>
    </source>
</evidence>
<feature type="domain" description="TFIIF beta subunit HTH" evidence="11">
    <location>
        <begin position="219"/>
        <end position="283"/>
    </location>
</feature>
<keyword evidence="6" id="KW-0804">Transcription</keyword>
<dbReference type="SUPFAM" id="SSF46785">
    <property type="entry name" value="Winged helix' DNA-binding domain"/>
    <property type="match status" value="1"/>
</dbReference>
<dbReference type="FunFam" id="1.10.10.10:FF:000035">
    <property type="entry name" value="General transcription factor IIF subunit 2"/>
    <property type="match status" value="1"/>
</dbReference>
<evidence type="ECO:0000256" key="9">
    <source>
        <dbReference type="ARBA" id="ARBA00081863"/>
    </source>
</evidence>
<dbReference type="AlphaFoldDB" id="A0A9W7XZE6"/>
<dbReference type="GO" id="GO:0006367">
    <property type="term" value="P:transcription initiation at RNA polymerase II promoter"/>
    <property type="evidence" value="ECO:0007669"/>
    <property type="project" value="InterPro"/>
</dbReference>
<comment type="subcellular location">
    <subcellularLocation>
        <location evidence="1">Nucleus</location>
    </subcellularLocation>
</comment>
<feature type="region of interest" description="Disordered" evidence="10">
    <location>
        <begin position="1"/>
        <end position="40"/>
    </location>
</feature>
<gene>
    <name evidence="13" type="ORF">LPJ53_004605</name>
</gene>
<evidence type="ECO:0000256" key="5">
    <source>
        <dbReference type="ARBA" id="ARBA00023125"/>
    </source>
</evidence>
<evidence type="ECO:0000313" key="13">
    <source>
        <dbReference type="EMBL" id="KAJ1720795.1"/>
    </source>
</evidence>
<feature type="compositionally biased region" description="Low complexity" evidence="10">
    <location>
        <begin position="298"/>
        <end position="309"/>
    </location>
</feature>
<dbReference type="PANTHER" id="PTHR10445:SF0">
    <property type="entry name" value="GENERAL TRANSCRIPTION FACTOR IIF SUBUNIT 2"/>
    <property type="match status" value="1"/>
</dbReference>
<dbReference type="InterPro" id="IPR036390">
    <property type="entry name" value="WH_DNA-bd_sf"/>
</dbReference>
<dbReference type="CDD" id="cd07980">
    <property type="entry name" value="TFIIF_beta"/>
    <property type="match status" value="1"/>
</dbReference>
<dbReference type="Pfam" id="PF17683">
    <property type="entry name" value="TFIIF_beta_N"/>
    <property type="match status" value="1"/>
</dbReference>
<evidence type="ECO:0000256" key="1">
    <source>
        <dbReference type="ARBA" id="ARBA00004123"/>
    </source>
</evidence>
<dbReference type="InterPro" id="IPR003196">
    <property type="entry name" value="TFIIF_beta"/>
</dbReference>
<proteinExistence type="inferred from homology"/>
<dbReference type="Pfam" id="PF02270">
    <property type="entry name" value="TFIIF_beta"/>
    <property type="match status" value="1"/>
</dbReference>
<evidence type="ECO:0000256" key="8">
    <source>
        <dbReference type="ARBA" id="ARBA00081473"/>
    </source>
</evidence>
<feature type="compositionally biased region" description="Basic and acidic residues" evidence="10">
    <location>
        <begin position="8"/>
        <end position="17"/>
    </location>
</feature>